<dbReference type="HOGENOM" id="CLU_043255_1_0_11"/>
<evidence type="ECO:0000256" key="1">
    <source>
        <dbReference type="ARBA" id="ARBA00022801"/>
    </source>
</evidence>
<dbReference type="InterPro" id="IPR052016">
    <property type="entry name" value="Bact_Sigma-Reg"/>
</dbReference>
<dbReference type="RefSeq" id="WP_009717265.1">
    <property type="nucleotide sequence ID" value="NZ_GG657754.1"/>
</dbReference>
<dbReference type="AlphaFoldDB" id="D9WIA3"/>
<dbReference type="InterPro" id="IPR029016">
    <property type="entry name" value="GAF-like_dom_sf"/>
</dbReference>
<proteinExistence type="predicted"/>
<dbReference type="Gene3D" id="3.30.450.40">
    <property type="match status" value="1"/>
</dbReference>
<evidence type="ECO:0000313" key="4">
    <source>
        <dbReference type="Proteomes" id="UP000003963"/>
    </source>
</evidence>
<gene>
    <name evidence="3" type="ORF">SSOG_05175</name>
</gene>
<dbReference type="SMART" id="SM00331">
    <property type="entry name" value="PP2C_SIG"/>
    <property type="match status" value="1"/>
</dbReference>
<dbReference type="GO" id="GO:0016791">
    <property type="term" value="F:phosphatase activity"/>
    <property type="evidence" value="ECO:0007669"/>
    <property type="project" value="TreeGrafter"/>
</dbReference>
<dbReference type="InterPro" id="IPR001932">
    <property type="entry name" value="PPM-type_phosphatase-like_dom"/>
</dbReference>
<evidence type="ECO:0000259" key="2">
    <source>
        <dbReference type="SMART" id="SM00331"/>
    </source>
</evidence>
<dbReference type="Pfam" id="PF07228">
    <property type="entry name" value="SpoIIE"/>
    <property type="match status" value="1"/>
</dbReference>
<dbReference type="PANTHER" id="PTHR43156">
    <property type="entry name" value="STAGE II SPORULATION PROTEIN E-RELATED"/>
    <property type="match status" value="1"/>
</dbReference>
<dbReference type="SUPFAM" id="SSF81606">
    <property type="entry name" value="PP2C-like"/>
    <property type="match status" value="1"/>
</dbReference>
<dbReference type="EMBL" id="GG657754">
    <property type="protein sequence ID" value="EFL25461.1"/>
    <property type="molecule type" value="Genomic_DNA"/>
</dbReference>
<protein>
    <submittedName>
        <fullName evidence="3">Putative stage II sporulation protein E (SpoIIE)</fullName>
    </submittedName>
</protein>
<sequence>MAEGERKPGRGMVDRSEGFGERLLGVLLDRAHEMPPQLIAPLIAEEVARVGGRDVSILLQDYAQVVLAPLSGRRLVVAEPELISDSHAGTAFLTAATVEVTQDDGGVRMYLPLLDGSDQVGVMAVTMDTVDDDDRRLLRRLAGLVADMVVTKHTYTDQFFQARRREPMSVAAEIQWSLLPPLSMAVPQVALAGMLEPAYRIAGDSFDYALNENVLHVAVIDAMGHDLGAAAMATIAIGTYRHARRADVDLVEIYAFMDRAIDEQFGPDRFVTAQMMRLDTTTGHLQWVNAGHPAPLLIRDGRVLHPLEGPTTLPVGFGGEQPRMNEHQLQRGDRLLCYTDGVIEEHVSGQEPFGEEQLIRCVNRMTGQASGVRAEVRWLSQALMAERGGLTSDDATLFLIEWRGGAADHLAVV</sequence>
<dbReference type="OrthoDB" id="4935951at2"/>
<dbReference type="Proteomes" id="UP000003963">
    <property type="component" value="Unassembled WGS sequence"/>
</dbReference>
<dbReference type="InterPro" id="IPR036457">
    <property type="entry name" value="PPM-type-like_dom_sf"/>
</dbReference>
<evidence type="ECO:0000313" key="3">
    <source>
        <dbReference type="EMBL" id="EFL25461.1"/>
    </source>
</evidence>
<keyword evidence="1" id="KW-0378">Hydrolase</keyword>
<organism evidence="3 4">
    <name type="scientific">Streptomyces himastatinicus ATCC 53653</name>
    <dbReference type="NCBI Taxonomy" id="457427"/>
    <lineage>
        <taxon>Bacteria</taxon>
        <taxon>Bacillati</taxon>
        <taxon>Actinomycetota</taxon>
        <taxon>Actinomycetes</taxon>
        <taxon>Kitasatosporales</taxon>
        <taxon>Streptomycetaceae</taxon>
        <taxon>Streptomyces</taxon>
        <taxon>Streptomyces violaceusniger group</taxon>
    </lineage>
</organism>
<keyword evidence="4" id="KW-1185">Reference proteome</keyword>
<dbReference type="PANTHER" id="PTHR43156:SF2">
    <property type="entry name" value="STAGE II SPORULATION PROTEIN E"/>
    <property type="match status" value="1"/>
</dbReference>
<name>D9WIA3_9ACTN</name>
<dbReference type="STRING" id="457427.SSOG_05175"/>
<feature type="domain" description="PPM-type phosphatase" evidence="2">
    <location>
        <begin position="186"/>
        <end position="402"/>
    </location>
</feature>
<accession>D9WIA3</accession>
<dbReference type="Gene3D" id="3.60.40.10">
    <property type="entry name" value="PPM-type phosphatase domain"/>
    <property type="match status" value="1"/>
</dbReference>
<reference evidence="3 4" key="1">
    <citation type="submission" date="2009-02" db="EMBL/GenBank/DDBJ databases">
        <title>Annotation of Streptomyces hygroscopicus strain ATCC 53653.</title>
        <authorList>
            <consortium name="The Broad Institute Genome Sequencing Platform"/>
            <consortium name="Broad Institute Microbial Sequencing Center"/>
            <person name="Fischbach M."/>
            <person name="Godfrey P."/>
            <person name="Ward D."/>
            <person name="Young S."/>
            <person name="Zeng Q."/>
            <person name="Koehrsen M."/>
            <person name="Alvarado L."/>
            <person name="Berlin A.M."/>
            <person name="Bochicchio J."/>
            <person name="Borenstein D."/>
            <person name="Chapman S.B."/>
            <person name="Chen Z."/>
            <person name="Engels R."/>
            <person name="Freedman E."/>
            <person name="Gellesch M."/>
            <person name="Goldberg J."/>
            <person name="Griggs A."/>
            <person name="Gujja S."/>
            <person name="Heilman E.R."/>
            <person name="Heiman D.I."/>
            <person name="Hepburn T.A."/>
            <person name="Howarth C."/>
            <person name="Jen D."/>
            <person name="Larson L."/>
            <person name="Lewis B."/>
            <person name="Mehta T."/>
            <person name="Park D."/>
            <person name="Pearson M."/>
            <person name="Richards J."/>
            <person name="Roberts A."/>
            <person name="Saif S."/>
            <person name="Shea T.D."/>
            <person name="Shenoy N."/>
            <person name="Sisk P."/>
            <person name="Stolte C."/>
            <person name="Sykes S.N."/>
            <person name="Thomson T."/>
            <person name="Walk T."/>
            <person name="White J."/>
            <person name="Yandava C."/>
            <person name="Straight P."/>
            <person name="Clardy J."/>
            <person name="Hung D."/>
            <person name="Kolter R."/>
            <person name="Mekalanos J."/>
            <person name="Walker S."/>
            <person name="Walsh C.T."/>
            <person name="Wieland-Brown L.C."/>
            <person name="Haas B."/>
            <person name="Nusbaum C."/>
            <person name="Birren B."/>
        </authorList>
    </citation>
    <scope>NUCLEOTIDE SEQUENCE [LARGE SCALE GENOMIC DNA]</scope>
    <source>
        <strain evidence="3 4">ATCC 53653</strain>
    </source>
</reference>